<dbReference type="AlphaFoldDB" id="A0AAE1I754"/>
<keyword evidence="2" id="KW-1185">Reference proteome</keyword>
<organism evidence="1 2">
    <name type="scientific">Frankliniella fusca</name>
    <dbReference type="NCBI Taxonomy" id="407009"/>
    <lineage>
        <taxon>Eukaryota</taxon>
        <taxon>Metazoa</taxon>
        <taxon>Ecdysozoa</taxon>
        <taxon>Arthropoda</taxon>
        <taxon>Hexapoda</taxon>
        <taxon>Insecta</taxon>
        <taxon>Pterygota</taxon>
        <taxon>Neoptera</taxon>
        <taxon>Paraneoptera</taxon>
        <taxon>Thysanoptera</taxon>
        <taxon>Terebrantia</taxon>
        <taxon>Thripoidea</taxon>
        <taxon>Thripidae</taxon>
        <taxon>Frankliniella</taxon>
    </lineage>
</organism>
<reference evidence="1" key="2">
    <citation type="journal article" date="2023" name="BMC Genomics">
        <title>Pest status, molecular evolution, and epigenetic factors derived from the genome assembly of Frankliniella fusca, a thysanopteran phytovirus vector.</title>
        <authorList>
            <person name="Catto M.A."/>
            <person name="Labadie P.E."/>
            <person name="Jacobson A.L."/>
            <person name="Kennedy G.G."/>
            <person name="Srinivasan R."/>
            <person name="Hunt B.G."/>
        </authorList>
    </citation>
    <scope>NUCLEOTIDE SEQUENCE</scope>
    <source>
        <strain evidence="1">PL_HMW_Pooled</strain>
    </source>
</reference>
<protein>
    <submittedName>
        <fullName evidence="1">Envelope glycoprotein gp160</fullName>
    </submittedName>
</protein>
<name>A0AAE1I754_9NEOP</name>
<evidence type="ECO:0000313" key="1">
    <source>
        <dbReference type="EMBL" id="KAK3932716.1"/>
    </source>
</evidence>
<comment type="caution">
    <text evidence="1">The sequence shown here is derived from an EMBL/GenBank/DDBJ whole genome shotgun (WGS) entry which is preliminary data.</text>
</comment>
<evidence type="ECO:0000313" key="2">
    <source>
        <dbReference type="Proteomes" id="UP001219518"/>
    </source>
</evidence>
<keyword evidence="1" id="KW-0946">Virion</keyword>
<reference evidence="1" key="1">
    <citation type="submission" date="2021-07" db="EMBL/GenBank/DDBJ databases">
        <authorList>
            <person name="Catto M.A."/>
            <person name="Jacobson A."/>
            <person name="Kennedy G."/>
            <person name="Labadie P."/>
            <person name="Hunt B.G."/>
            <person name="Srinivasan R."/>
        </authorList>
    </citation>
    <scope>NUCLEOTIDE SEQUENCE</scope>
    <source>
        <strain evidence="1">PL_HMW_Pooled</strain>
        <tissue evidence="1">Head</tissue>
    </source>
</reference>
<dbReference type="EMBL" id="JAHWGI010001439">
    <property type="protein sequence ID" value="KAK3932716.1"/>
    <property type="molecule type" value="Genomic_DNA"/>
</dbReference>
<sequence length="300" mass="34330">MEPKVDLVERGFLELLDEQDETFHMHVTSPTCIVSAMSGKEVVKQADSSSQVLITSESKQFFKGLVQHESLESKEVRNYKLRLTEVASAATAGSLTLSDAEEFIKLIDEMQKGPRISDPLQLLYISLTVEMSKQLFTDDQYNRSNTSINILFEKKGKLKRIWYDEHPDRSLFESLDLTRQNIDMWLLGNPRLRKDGNFTAKLTKMWSALCMRDVCANPSMLEEAIGKYWWCAPLALMWIRSEEFMYKGVESVAVSSVNQIEETIFTTHFRVNGLQTCVIDILQVIFLGLGHEQAEQRAKS</sequence>
<dbReference type="Proteomes" id="UP001219518">
    <property type="component" value="Unassembled WGS sequence"/>
</dbReference>
<accession>A0AAE1I754</accession>
<keyword evidence="1" id="KW-0261">Viral envelope protein</keyword>
<proteinExistence type="predicted"/>
<gene>
    <name evidence="1" type="ORF">KUF71_002687</name>
</gene>